<dbReference type="PROSITE" id="PS50262">
    <property type="entry name" value="G_PROTEIN_RECEP_F1_2"/>
    <property type="match status" value="1"/>
</dbReference>
<evidence type="ECO:0000256" key="3">
    <source>
        <dbReference type="ARBA" id="ARBA00022692"/>
    </source>
</evidence>
<dbReference type="InterPro" id="IPR000276">
    <property type="entry name" value="GPCR_Rhodpsn"/>
</dbReference>
<keyword evidence="3 10" id="KW-0812">Transmembrane</keyword>
<organism evidence="13 14">
    <name type="scientific">Pelodiscus sinensis</name>
    <name type="common">Chinese softshell turtle</name>
    <name type="synonym">Trionyx sinensis</name>
    <dbReference type="NCBI Taxonomy" id="13735"/>
    <lineage>
        <taxon>Eukaryota</taxon>
        <taxon>Metazoa</taxon>
        <taxon>Chordata</taxon>
        <taxon>Craniata</taxon>
        <taxon>Vertebrata</taxon>
        <taxon>Euteleostomi</taxon>
        <taxon>Archelosauria</taxon>
        <taxon>Testudinata</taxon>
        <taxon>Testudines</taxon>
        <taxon>Cryptodira</taxon>
        <taxon>Trionychia</taxon>
        <taxon>Trionychidae</taxon>
        <taxon>Pelodiscus</taxon>
    </lineage>
</organism>
<keyword evidence="14" id="KW-1185">Reference proteome</keyword>
<evidence type="ECO:0000256" key="6">
    <source>
        <dbReference type="ARBA" id="ARBA00023136"/>
    </source>
</evidence>
<reference evidence="14" key="2">
    <citation type="journal article" date="2013" name="Nat. Genet.">
        <title>The draft genomes of soft-shell turtle and green sea turtle yield insights into the development and evolution of the turtle-specific body plan.</title>
        <authorList>
            <person name="Wang Z."/>
            <person name="Pascual-Anaya J."/>
            <person name="Zadissa A."/>
            <person name="Li W."/>
            <person name="Niimura Y."/>
            <person name="Huang Z."/>
            <person name="Li C."/>
            <person name="White S."/>
            <person name="Xiong Z."/>
            <person name="Fang D."/>
            <person name="Wang B."/>
            <person name="Ming Y."/>
            <person name="Chen Y."/>
            <person name="Zheng Y."/>
            <person name="Kuraku S."/>
            <person name="Pignatelli M."/>
            <person name="Herrero J."/>
            <person name="Beal K."/>
            <person name="Nozawa M."/>
            <person name="Li Q."/>
            <person name="Wang J."/>
            <person name="Zhang H."/>
            <person name="Yu L."/>
            <person name="Shigenobu S."/>
            <person name="Wang J."/>
            <person name="Liu J."/>
            <person name="Flicek P."/>
            <person name="Searle S."/>
            <person name="Wang J."/>
            <person name="Kuratani S."/>
            <person name="Yin Y."/>
            <person name="Aken B."/>
            <person name="Zhang G."/>
            <person name="Irie N."/>
        </authorList>
    </citation>
    <scope>NUCLEOTIDE SEQUENCE [LARGE SCALE GENOMIC DNA]</scope>
    <source>
        <strain evidence="14">Daiwa-1</strain>
    </source>
</reference>
<evidence type="ECO:0000256" key="10">
    <source>
        <dbReference type="RuleBase" id="RU000688"/>
    </source>
</evidence>
<dbReference type="GeneTree" id="ENSGT01030000234639"/>
<dbReference type="GO" id="GO:0005886">
    <property type="term" value="C:plasma membrane"/>
    <property type="evidence" value="ECO:0007669"/>
    <property type="project" value="UniProtKB-SubCell"/>
</dbReference>
<evidence type="ECO:0000256" key="7">
    <source>
        <dbReference type="ARBA" id="ARBA00023170"/>
    </source>
</evidence>
<evidence type="ECO:0000256" key="5">
    <source>
        <dbReference type="ARBA" id="ARBA00023040"/>
    </source>
</evidence>
<evidence type="ECO:0000313" key="14">
    <source>
        <dbReference type="Proteomes" id="UP000007267"/>
    </source>
</evidence>
<feature type="transmembrane region" description="Helical" evidence="11">
    <location>
        <begin position="147"/>
        <end position="174"/>
    </location>
</feature>
<evidence type="ECO:0000259" key="12">
    <source>
        <dbReference type="PROSITE" id="PS50262"/>
    </source>
</evidence>
<proteinExistence type="inferred from homology"/>
<keyword evidence="8 10" id="KW-0807">Transducer</keyword>
<evidence type="ECO:0000256" key="1">
    <source>
        <dbReference type="ARBA" id="ARBA00004651"/>
    </source>
</evidence>
<dbReference type="PANTHER" id="PTHR11334:SF68">
    <property type="entry name" value="G-PROTEIN COUPLED RECEPTORS FAMILY 1 PROFILE DOMAIN-CONTAINING PROTEIN-RELATED"/>
    <property type="match status" value="1"/>
</dbReference>
<keyword evidence="4 11" id="KW-1133">Transmembrane helix</keyword>
<evidence type="ECO:0000313" key="13">
    <source>
        <dbReference type="Ensembl" id="ENSPSIP00000006119.1"/>
    </source>
</evidence>
<comment type="similarity">
    <text evidence="9">Belongs to the G-protein coupled receptor 1 family. Mas subfamily.</text>
</comment>
<comment type="subcellular location">
    <subcellularLocation>
        <location evidence="1">Cell membrane</location>
        <topology evidence="1">Multi-pass membrane protein</topology>
    </subcellularLocation>
</comment>
<reference evidence="14" key="1">
    <citation type="submission" date="2011-10" db="EMBL/GenBank/DDBJ databases">
        <authorList>
            <consortium name="Soft-shell Turtle Genome Consortium"/>
        </authorList>
    </citation>
    <scope>NUCLEOTIDE SEQUENCE [LARGE SCALE GENOMIC DNA]</scope>
    <source>
        <strain evidence="14">Daiwa-1</strain>
    </source>
</reference>
<evidence type="ECO:0000256" key="4">
    <source>
        <dbReference type="ARBA" id="ARBA00022989"/>
    </source>
</evidence>
<dbReference type="FunFam" id="1.20.1070.10:FF:000193">
    <property type="entry name" value="Mas-related G-protein coupled receptor member E"/>
    <property type="match status" value="1"/>
</dbReference>
<dbReference type="InterPro" id="IPR017452">
    <property type="entry name" value="GPCR_Rhodpsn_7TM"/>
</dbReference>
<feature type="domain" description="G-protein coupled receptors family 1 profile" evidence="12">
    <location>
        <begin position="46"/>
        <end position="271"/>
    </location>
</feature>
<feature type="transmembrane region" description="Helical" evidence="11">
    <location>
        <begin position="106"/>
        <end position="126"/>
    </location>
</feature>
<reference evidence="13" key="3">
    <citation type="submission" date="2025-08" db="UniProtKB">
        <authorList>
            <consortium name="Ensembl"/>
        </authorList>
    </citation>
    <scope>IDENTIFICATION</scope>
</reference>
<keyword evidence="5 10" id="KW-0297">G-protein coupled receptor</keyword>
<feature type="transmembrane region" description="Helical" evidence="11">
    <location>
        <begin position="186"/>
        <end position="208"/>
    </location>
</feature>
<feature type="transmembrane region" description="Helical" evidence="11">
    <location>
        <begin position="35"/>
        <end position="58"/>
    </location>
</feature>
<dbReference type="AlphaFoldDB" id="K7FDK9"/>
<keyword evidence="6 11" id="KW-0472">Membrane</keyword>
<dbReference type="Gene3D" id="1.20.1070.10">
    <property type="entry name" value="Rhodopsin 7-helix transmembrane proteins"/>
    <property type="match status" value="1"/>
</dbReference>
<protein>
    <recommendedName>
        <fullName evidence="12">G-protein coupled receptors family 1 profile domain-containing protein</fullName>
    </recommendedName>
</protein>
<feature type="transmembrane region" description="Helical" evidence="11">
    <location>
        <begin position="65"/>
        <end position="86"/>
    </location>
</feature>
<dbReference type="PRINTS" id="PR02108">
    <property type="entry name" value="MRGPCRFAMILY"/>
</dbReference>
<dbReference type="GO" id="GO:0004930">
    <property type="term" value="F:G protein-coupled receptor activity"/>
    <property type="evidence" value="ECO:0007669"/>
    <property type="project" value="UniProtKB-KW"/>
</dbReference>
<dbReference type="Proteomes" id="UP000007267">
    <property type="component" value="Unassembled WGS sequence"/>
</dbReference>
<feature type="transmembrane region" description="Helical" evidence="11">
    <location>
        <begin position="220"/>
        <end position="243"/>
    </location>
</feature>
<reference evidence="13" key="4">
    <citation type="submission" date="2025-09" db="UniProtKB">
        <authorList>
            <consortium name="Ensembl"/>
        </authorList>
    </citation>
    <scope>IDENTIFICATION</scope>
</reference>
<keyword evidence="7 10" id="KW-0675">Receptor</keyword>
<dbReference type="HOGENOM" id="CLU_009579_4_1_1"/>
<evidence type="ECO:0000256" key="2">
    <source>
        <dbReference type="ARBA" id="ARBA00022475"/>
    </source>
</evidence>
<dbReference type="PROSITE" id="PS00237">
    <property type="entry name" value="G_PROTEIN_RECEP_F1_1"/>
    <property type="match status" value="1"/>
</dbReference>
<sequence>QHPTVMKYRTSPGPDEENDWAGCLIDVTVVTIDSITLLLCLFGLVGNGIVLWFLGFCIKRNVFTVYILNLAAADFGFLLFLPGFLLTSNAEKHFCVALEGKNLMNTFLVLSLLTYSTSLYFLTAISMERCVSVFFPIWHRRSRPTHLSAIICALLWALSFLLSGIVYSLCFVDITENCLEKFLPVYGLNCLIFAPIMVGSSLVLFIKLRRSLQFRHPGKLYIVILLTVFFFLIFAVPLSVQYFLDLIEHSLTNEFSYLLASINSCINPVIYFIVGSYRQHRLRGCLLVALRAIFETIHNEDAYKYSHIHRPTDGEEGKR</sequence>
<dbReference type="PANTHER" id="PTHR11334">
    <property type="entry name" value="MAS-RELATED G-PROTEIN COUPLED RECEPTOR"/>
    <property type="match status" value="1"/>
</dbReference>
<evidence type="ECO:0000256" key="11">
    <source>
        <dbReference type="SAM" id="Phobius"/>
    </source>
</evidence>
<name>K7FDK9_PELSI</name>
<dbReference type="SUPFAM" id="SSF81321">
    <property type="entry name" value="Family A G protein-coupled receptor-like"/>
    <property type="match status" value="1"/>
</dbReference>
<evidence type="ECO:0000256" key="8">
    <source>
        <dbReference type="ARBA" id="ARBA00023224"/>
    </source>
</evidence>
<dbReference type="Pfam" id="PF00001">
    <property type="entry name" value="7tm_1"/>
    <property type="match status" value="1"/>
</dbReference>
<dbReference type="EMBL" id="AGCU01173962">
    <property type="status" value="NOT_ANNOTATED_CDS"/>
    <property type="molecule type" value="Genomic_DNA"/>
</dbReference>
<dbReference type="OMA" id="VDITENC"/>
<keyword evidence="2" id="KW-1003">Cell membrane</keyword>
<dbReference type="InterPro" id="IPR026234">
    <property type="entry name" value="MRGPCRFAMILY"/>
</dbReference>
<accession>K7FDK9</accession>
<evidence type="ECO:0000256" key="9">
    <source>
        <dbReference type="ARBA" id="ARBA00061394"/>
    </source>
</evidence>
<dbReference type="PRINTS" id="PR00237">
    <property type="entry name" value="GPCRRHODOPSN"/>
</dbReference>
<dbReference type="Ensembl" id="ENSPSIT00000006156.1">
    <property type="protein sequence ID" value="ENSPSIP00000006119.1"/>
    <property type="gene ID" value="ENSPSIG00000005678.1"/>
</dbReference>
<feature type="transmembrane region" description="Helical" evidence="11">
    <location>
        <begin position="255"/>
        <end position="274"/>
    </location>
</feature>